<protein>
    <submittedName>
        <fullName evidence="1">Uncharacterized protein</fullName>
    </submittedName>
</protein>
<dbReference type="EMBL" id="JBANRG010000013">
    <property type="protein sequence ID" value="KAK7461389.1"/>
    <property type="molecule type" value="Genomic_DNA"/>
</dbReference>
<proteinExistence type="predicted"/>
<comment type="caution">
    <text evidence="1">The sequence shown here is derived from an EMBL/GenBank/DDBJ whole genome shotgun (WGS) entry which is preliminary data.</text>
</comment>
<evidence type="ECO:0000313" key="1">
    <source>
        <dbReference type="EMBL" id="KAK7461389.1"/>
    </source>
</evidence>
<reference evidence="1 2" key="1">
    <citation type="submission" date="2024-01" db="EMBL/GenBank/DDBJ databases">
        <title>A draft genome for the cacao thread blight pathogen Marasmiellus scandens.</title>
        <authorList>
            <person name="Baruah I.K."/>
            <person name="Leung J."/>
            <person name="Bukari Y."/>
            <person name="Amoako-Attah I."/>
            <person name="Meinhardt L.W."/>
            <person name="Bailey B.A."/>
            <person name="Cohen S.P."/>
        </authorList>
    </citation>
    <scope>NUCLEOTIDE SEQUENCE [LARGE SCALE GENOMIC DNA]</scope>
    <source>
        <strain evidence="1 2">GH-19</strain>
    </source>
</reference>
<name>A0ABR1JGT3_9AGAR</name>
<keyword evidence="2" id="KW-1185">Reference proteome</keyword>
<accession>A0ABR1JGT3</accession>
<gene>
    <name evidence="1" type="ORF">VKT23_008567</name>
</gene>
<evidence type="ECO:0000313" key="2">
    <source>
        <dbReference type="Proteomes" id="UP001498398"/>
    </source>
</evidence>
<dbReference type="Proteomes" id="UP001498398">
    <property type="component" value="Unassembled WGS sequence"/>
</dbReference>
<sequence length="80" mass="9017">MSGNVSFNDLSVEVIDLASRPYYRSPNVSLELEPLRPNAISDQNPSYNKTANRNVIKDGYIKGLMLKGLQQSMEMSKRIL</sequence>
<organism evidence="1 2">
    <name type="scientific">Marasmiellus scandens</name>
    <dbReference type="NCBI Taxonomy" id="2682957"/>
    <lineage>
        <taxon>Eukaryota</taxon>
        <taxon>Fungi</taxon>
        <taxon>Dikarya</taxon>
        <taxon>Basidiomycota</taxon>
        <taxon>Agaricomycotina</taxon>
        <taxon>Agaricomycetes</taxon>
        <taxon>Agaricomycetidae</taxon>
        <taxon>Agaricales</taxon>
        <taxon>Marasmiineae</taxon>
        <taxon>Omphalotaceae</taxon>
        <taxon>Marasmiellus</taxon>
    </lineage>
</organism>